<keyword evidence="1" id="KW-0812">Transmembrane</keyword>
<reference evidence="2" key="1">
    <citation type="journal article" date="2019" name="bioRxiv">
        <title>The Genome of the Zebra Mussel, Dreissena polymorpha: A Resource for Invasive Species Research.</title>
        <authorList>
            <person name="McCartney M.A."/>
            <person name="Auch B."/>
            <person name="Kono T."/>
            <person name="Mallez S."/>
            <person name="Zhang Y."/>
            <person name="Obille A."/>
            <person name="Becker A."/>
            <person name="Abrahante J.E."/>
            <person name="Garbe J."/>
            <person name="Badalamenti J.P."/>
            <person name="Herman A."/>
            <person name="Mangelson H."/>
            <person name="Liachko I."/>
            <person name="Sullivan S."/>
            <person name="Sone E.D."/>
            <person name="Koren S."/>
            <person name="Silverstein K.A.T."/>
            <person name="Beckman K.B."/>
            <person name="Gohl D.M."/>
        </authorList>
    </citation>
    <scope>NUCLEOTIDE SEQUENCE</scope>
    <source>
        <strain evidence="2">Duluth1</strain>
        <tissue evidence="2">Whole animal</tissue>
    </source>
</reference>
<evidence type="ECO:0000256" key="1">
    <source>
        <dbReference type="SAM" id="Phobius"/>
    </source>
</evidence>
<gene>
    <name evidence="2" type="ORF">DPMN_051234</name>
</gene>
<evidence type="ECO:0000313" key="2">
    <source>
        <dbReference type="EMBL" id="KAH3725401.1"/>
    </source>
</evidence>
<dbReference type="EMBL" id="JAIWYP010000012">
    <property type="protein sequence ID" value="KAH3725401.1"/>
    <property type="molecule type" value="Genomic_DNA"/>
</dbReference>
<accession>A0A9D4CIM9</accession>
<organism evidence="2 3">
    <name type="scientific">Dreissena polymorpha</name>
    <name type="common">Zebra mussel</name>
    <name type="synonym">Mytilus polymorpha</name>
    <dbReference type="NCBI Taxonomy" id="45954"/>
    <lineage>
        <taxon>Eukaryota</taxon>
        <taxon>Metazoa</taxon>
        <taxon>Spiralia</taxon>
        <taxon>Lophotrochozoa</taxon>
        <taxon>Mollusca</taxon>
        <taxon>Bivalvia</taxon>
        <taxon>Autobranchia</taxon>
        <taxon>Heteroconchia</taxon>
        <taxon>Euheterodonta</taxon>
        <taxon>Imparidentia</taxon>
        <taxon>Neoheterodontei</taxon>
        <taxon>Myida</taxon>
        <taxon>Dreissenoidea</taxon>
        <taxon>Dreissenidae</taxon>
        <taxon>Dreissena</taxon>
    </lineage>
</organism>
<keyword evidence="1" id="KW-1133">Transmembrane helix</keyword>
<comment type="caution">
    <text evidence="2">The sequence shown here is derived from an EMBL/GenBank/DDBJ whole genome shotgun (WGS) entry which is preliminary data.</text>
</comment>
<sequence>MLGFVDRLSNSLTCLVVVSSATGWVLPAIWQLFHGVGALILLPVASMSDVNCFKSSDSMLSTSADSCFHAKRVYSSCLLTSPVPWEDFIENPIRSSKPKHDRAQSGPCFRTYWTRWQPMLCRLSPQFWGPIYSVSNDI</sequence>
<dbReference type="Proteomes" id="UP000828390">
    <property type="component" value="Unassembled WGS sequence"/>
</dbReference>
<proteinExistence type="predicted"/>
<evidence type="ECO:0000313" key="3">
    <source>
        <dbReference type="Proteomes" id="UP000828390"/>
    </source>
</evidence>
<reference evidence="2" key="2">
    <citation type="submission" date="2020-11" db="EMBL/GenBank/DDBJ databases">
        <authorList>
            <person name="McCartney M.A."/>
            <person name="Auch B."/>
            <person name="Kono T."/>
            <person name="Mallez S."/>
            <person name="Becker A."/>
            <person name="Gohl D.M."/>
            <person name="Silverstein K.A.T."/>
            <person name="Koren S."/>
            <person name="Bechman K.B."/>
            <person name="Herman A."/>
            <person name="Abrahante J.E."/>
            <person name="Garbe J."/>
        </authorList>
    </citation>
    <scope>NUCLEOTIDE SEQUENCE</scope>
    <source>
        <strain evidence="2">Duluth1</strain>
        <tissue evidence="2">Whole animal</tissue>
    </source>
</reference>
<protein>
    <submittedName>
        <fullName evidence="2">Uncharacterized protein</fullName>
    </submittedName>
</protein>
<name>A0A9D4CIM9_DREPO</name>
<feature type="transmembrane region" description="Helical" evidence="1">
    <location>
        <begin position="12"/>
        <end position="30"/>
    </location>
</feature>
<keyword evidence="3" id="KW-1185">Reference proteome</keyword>
<keyword evidence="1" id="KW-0472">Membrane</keyword>
<dbReference type="AlphaFoldDB" id="A0A9D4CIM9"/>